<dbReference type="GO" id="GO:0009535">
    <property type="term" value="C:chloroplast thylakoid membrane"/>
    <property type="evidence" value="ECO:0007669"/>
    <property type="project" value="UniProtKB-SubCell"/>
</dbReference>
<evidence type="ECO:0000256" key="6">
    <source>
        <dbReference type="ARBA" id="ARBA00023276"/>
    </source>
</evidence>
<evidence type="ECO:0000256" key="1">
    <source>
        <dbReference type="ARBA" id="ARBA00004167"/>
    </source>
</evidence>
<dbReference type="RefSeq" id="YP_009105460.1">
    <property type="nucleotide sequence ID" value="NC_025532.1"/>
</dbReference>
<keyword evidence="6 7" id="KW-0604">Photosystem II</keyword>
<keyword evidence="4 7" id="KW-1133">Transmembrane helix</keyword>
<dbReference type="AlphaFoldDB" id="A0A097KLM7"/>
<dbReference type="InterPro" id="IPR010284">
    <property type="entry name" value="PSII_Ycf12_core-subunit"/>
</dbReference>
<geneLocation type="chloroplast" evidence="8"/>
<accession>A0A097KLM7</accession>
<comment type="subcellular location">
    <subcellularLocation>
        <location evidence="1">Membrane</location>
        <topology evidence="1">Single-pass membrane protein</topology>
    </subcellularLocation>
    <subcellularLocation>
        <location evidence="7">Plastid</location>
        <location evidence="7">Chloroplast thylakoid membrane</location>
        <topology evidence="7">Single-pass membrane protein</topology>
    </subcellularLocation>
</comment>
<evidence type="ECO:0000313" key="8">
    <source>
        <dbReference type="EMBL" id="AIT94087.1"/>
    </source>
</evidence>
<dbReference type="HAMAP" id="MF_01329">
    <property type="entry name" value="PSII_Psb30_Ycf12"/>
    <property type="match status" value="1"/>
</dbReference>
<keyword evidence="7" id="KW-0793">Thylakoid</keyword>
<evidence type="ECO:0000256" key="3">
    <source>
        <dbReference type="ARBA" id="ARBA00022692"/>
    </source>
</evidence>
<dbReference type="GeneID" id="22159300"/>
<name>A0A097KLM7_9CHLO</name>
<sequence length="33" mass="3435">MNLEIAFQLAAILLILSAGPLVIIVLASRSGNL</sequence>
<evidence type="ECO:0000256" key="5">
    <source>
        <dbReference type="ARBA" id="ARBA00023136"/>
    </source>
</evidence>
<organism evidence="8">
    <name type="scientific">Parietochloris pseudoalveolaris</name>
    <dbReference type="NCBI Taxonomy" id="3102"/>
    <lineage>
        <taxon>Eukaryota</taxon>
        <taxon>Viridiplantae</taxon>
        <taxon>Chlorophyta</taxon>
        <taxon>core chlorophytes</taxon>
        <taxon>Trebouxiophyceae</taxon>
        <taxon>Trebouxiales</taxon>
        <taxon>Trebouxiaceae</taxon>
        <taxon>Parietochloris</taxon>
    </lineage>
</organism>
<proteinExistence type="inferred from homology"/>
<dbReference type="Pfam" id="PF05969">
    <property type="entry name" value="PSII_Ycf12"/>
    <property type="match status" value="1"/>
</dbReference>
<comment type="similarity">
    <text evidence="7">Belongs to the Psb30/Ycf12 family.</text>
</comment>
<keyword evidence="2 7" id="KW-0602">Photosynthesis</keyword>
<keyword evidence="5 7" id="KW-0472">Membrane</keyword>
<gene>
    <name evidence="7 8" type="primary">ycf12</name>
    <name evidence="7" type="synonym">psb30</name>
</gene>
<protein>
    <recommendedName>
        <fullName evidence="7">Photosystem II reaction center protein Psb30</fullName>
    </recommendedName>
    <alternativeName>
        <fullName evidence="7">Photosystem II reaction center protein Ycf12</fullName>
    </alternativeName>
</protein>
<evidence type="ECO:0000256" key="2">
    <source>
        <dbReference type="ARBA" id="ARBA00022531"/>
    </source>
</evidence>
<reference evidence="8" key="1">
    <citation type="journal article" date="2014" name="BMC Evol. Biol.">
        <title>Chloroplast phylogenomic analysis resolves deep-level relationships within the green algal class Trebouxiophyceae.</title>
        <authorList>
            <person name="Lemieux C."/>
            <person name="Otis C."/>
            <person name="Turmel M."/>
        </authorList>
    </citation>
    <scope>NUCLEOTIDE SEQUENCE</scope>
</reference>
<keyword evidence="3 7" id="KW-0812">Transmembrane</keyword>
<comment type="subunit">
    <text evidence="7">PSII is composed of 1 copy each of membrane proteins PsbA, PsbB, PsbC, PsbD, PsbE, PsbF, PsbH, PsbI, PsbJ, PsbK, PsbL, PsbM, PsbT, PsbX, PsbY, PsbZ, Psb30/Ycf12, peripheral proteins of the oxygen-evolving complex and a large number of cofactors. It forms dimeric complexes.</text>
</comment>
<dbReference type="NCBIfam" id="NF010239">
    <property type="entry name" value="PRK13686.1"/>
    <property type="match status" value="1"/>
</dbReference>
<dbReference type="EMBL" id="KM462869">
    <property type="protein sequence ID" value="AIT94087.1"/>
    <property type="molecule type" value="Genomic_DNA"/>
</dbReference>
<evidence type="ECO:0000256" key="4">
    <source>
        <dbReference type="ARBA" id="ARBA00022989"/>
    </source>
</evidence>
<keyword evidence="8" id="KW-0934">Plastid</keyword>
<dbReference type="GO" id="GO:0015979">
    <property type="term" value="P:photosynthesis"/>
    <property type="evidence" value="ECO:0007669"/>
    <property type="project" value="UniProtKB-KW"/>
</dbReference>
<keyword evidence="8" id="KW-0150">Chloroplast</keyword>
<comment type="function">
    <text evidence="7">A core subunit of photosystem II (PSII), probably helps stabilize the reaction center.</text>
</comment>
<feature type="transmembrane region" description="Helical" evidence="7">
    <location>
        <begin position="6"/>
        <end position="27"/>
    </location>
</feature>
<dbReference type="GO" id="GO:0009523">
    <property type="term" value="C:photosystem II"/>
    <property type="evidence" value="ECO:0007669"/>
    <property type="project" value="UniProtKB-KW"/>
</dbReference>
<evidence type="ECO:0000256" key="7">
    <source>
        <dbReference type="HAMAP-Rule" id="MF_01329"/>
    </source>
</evidence>